<dbReference type="InterPro" id="IPR048266">
    <property type="entry name" value="Rax2-like_second"/>
</dbReference>
<feature type="domain" description="Rax2-like C-terminal" evidence="2">
    <location>
        <begin position="891"/>
        <end position="1140"/>
    </location>
</feature>
<dbReference type="InterPro" id="IPR024982">
    <property type="entry name" value="Rax2-like_C"/>
</dbReference>
<dbReference type="InterPro" id="IPR048265">
    <property type="entry name" value="Rax2-like_third"/>
</dbReference>
<evidence type="ECO:0000259" key="4">
    <source>
        <dbReference type="Pfam" id="PF20843"/>
    </source>
</evidence>
<dbReference type="InterPro" id="IPR011043">
    <property type="entry name" value="Gal_Oxase/kelch_b-propeller"/>
</dbReference>
<dbReference type="Pfam" id="PF20842">
    <property type="entry name" value="Rax2_2"/>
    <property type="match status" value="1"/>
</dbReference>
<dbReference type="AlphaFoldDB" id="A0A5M9MNE2"/>
<evidence type="ECO:0000313" key="5">
    <source>
        <dbReference type="EMBL" id="KAA8646964.1"/>
    </source>
</evidence>
<sequence>MRNPSLFGPATAGISTAIYLLSSLQTAHCLSFHSVSEPDLDLSPLGKVALAGNFDAVSIYSYTEQSDTASVGNGTQSILTPLPNGILTTLSASDGYIRAMCPFTQKDGTDRGIFVGGNFTFLGGVETQGAALFNPESNKVTALPGLSGSVMAALCDKETDSVYVGGDFKYKNTSNAVAWVGDKGWSSLPFGGFNGPVSSIVNGDDGHVIFGGSFDSVENSTSSKKSQQVVNLQTATITSDAISSRSGLNDPRNILCQTSGDDGEGKTWLLADNSPGFWRADMRFGYNPTRIRLYNTHLEGRGTKAFLLRALPDNGIMNLTYSEPGSPDKKYCDSSCPLSSNPSEKYREFDFVNGVGMRGFQLEIQDWYGSGAGLNGIQVFQDDIFAYAVSDFNEPTCGDIKHASRSSQKGSWTVTKSDLGQSDYLTAEITDSSASSTSVVFEPDVKQSGNYSILIYTPGCIQDGTCASRGIVSVTATVTTHTKNAEPIEKQIYQTNYYDKYDTIYTGRVDASDGSFRPSVTLTPKAGQGDIKVVASRVRFNLAHASGASGASDDLSGELNGLYDFNSKSTDMNPKFTDSAINRAGLTLDQDAIIKSLASHDSIIYAGGNFSSSGIRNIMLFEKGKNATSMTQGGLNSEVTSMAVLDKFLYIGGNFTDTFDSSNDRLKHVAAYSFDSKSWSALGGGVNGPVSQVIPISLNVSADINETTIGVSGDFDKLLSFGKQPSTNVAGFAIWVPSRKNWLQNLDVRQMEFTGQLSSFTKVGNTSILTGNLSAAGIAAAGAVSLLYEHGLNLNPLLSSSNSSGGTYTGIYDSSSGRNLTILGGSFTTASTNGSKIENLAMLDGSNGAIRGLGAGVDSNSTFLALAVSGDRLYAGGNITGKVGDSSLKGLVVYDLENGTFAQTQPPQFTPSTVAVNTIVPRPGSSEIYFGGKFEKAGALPCPGVCYWDASEERWNRPGAALYGEVLALEWLNGHKMLAVGNLTVNGNSTVLATYDTKSQDWTAFKGASPSDIPGTVTAFTPASRDVSTFWLAGKSTNDSSFLANYDGSKFLFAGDIFGDGTAIHGLEVLPLSKKHQDVSLLNKDLILVVTGQLVIPDFGNASAALFNGTTLTPFILTSGPDGQPGIISHLFYEKTNPYTGEGKHRSNGIVVLISFCLALGCVFLIVIAGVIFNKIQRRRQGYMQAPQTYGTDRPTDMQRLPPEYLFNTLGQRNPGTPAI</sequence>
<dbReference type="VEuPathDB" id="FungiDB:EYZ11_000117"/>
<protein>
    <recommendedName>
        <fullName evidence="7">Cellular morphogenesis protein</fullName>
    </recommendedName>
</protein>
<reference evidence="5 6" key="1">
    <citation type="submission" date="2019-08" db="EMBL/GenBank/DDBJ databases">
        <title>The genome sequence of a newly discovered highly antifungal drug resistant Aspergillus species, Aspergillus tanneri NIH 1004.</title>
        <authorList>
            <person name="Mounaud S."/>
            <person name="Singh I."/>
            <person name="Joardar V."/>
            <person name="Pakala S."/>
            <person name="Pakala S."/>
            <person name="Venepally P."/>
            <person name="Chung J.K."/>
            <person name="Losada L."/>
            <person name="Nierman W.C."/>
        </authorList>
    </citation>
    <scope>NUCLEOTIDE SEQUENCE [LARGE SCALE GENOMIC DNA]</scope>
    <source>
        <strain evidence="5 6">NIH1004</strain>
    </source>
</reference>
<accession>A0A5M9MNE2</accession>
<dbReference type="SUPFAM" id="SSF50965">
    <property type="entry name" value="Galactose oxidase, central domain"/>
    <property type="match status" value="2"/>
</dbReference>
<dbReference type="GeneID" id="54328345"/>
<dbReference type="InterPro" id="IPR015915">
    <property type="entry name" value="Kelch-typ_b-propeller"/>
</dbReference>
<evidence type="ECO:0000259" key="3">
    <source>
        <dbReference type="Pfam" id="PF20842"/>
    </source>
</evidence>
<evidence type="ECO:0000313" key="6">
    <source>
        <dbReference type="Proteomes" id="UP000324241"/>
    </source>
</evidence>
<keyword evidence="1" id="KW-0472">Membrane</keyword>
<comment type="caution">
    <text evidence="5">The sequence shown here is derived from an EMBL/GenBank/DDBJ whole genome shotgun (WGS) entry which is preliminary data.</text>
</comment>
<evidence type="ECO:0008006" key="7">
    <source>
        <dbReference type="Google" id="ProtNLM"/>
    </source>
</evidence>
<dbReference type="Proteomes" id="UP000324241">
    <property type="component" value="Unassembled WGS sequence"/>
</dbReference>
<proteinExistence type="predicted"/>
<dbReference type="GO" id="GO:1902929">
    <property type="term" value="C:plasma membrane of growing cell tip"/>
    <property type="evidence" value="ECO:0007669"/>
    <property type="project" value="TreeGrafter"/>
</dbReference>
<feature type="domain" description="Rax2-like second" evidence="3">
    <location>
        <begin position="225"/>
        <end position="374"/>
    </location>
</feature>
<gene>
    <name evidence="5" type="ORF">ATNIH1004_005643</name>
</gene>
<dbReference type="OrthoDB" id="2503993at2759"/>
<name>A0A5M9MNE2_9EURO</name>
<dbReference type="EMBL" id="QUQM01000004">
    <property type="protein sequence ID" value="KAA8646964.1"/>
    <property type="molecule type" value="Genomic_DNA"/>
</dbReference>
<organism evidence="5 6">
    <name type="scientific">Aspergillus tanneri</name>
    <dbReference type="NCBI Taxonomy" id="1220188"/>
    <lineage>
        <taxon>Eukaryota</taxon>
        <taxon>Fungi</taxon>
        <taxon>Dikarya</taxon>
        <taxon>Ascomycota</taxon>
        <taxon>Pezizomycotina</taxon>
        <taxon>Eurotiomycetes</taxon>
        <taxon>Eurotiomycetidae</taxon>
        <taxon>Eurotiales</taxon>
        <taxon>Aspergillaceae</taxon>
        <taxon>Aspergillus</taxon>
        <taxon>Aspergillus subgen. Circumdati</taxon>
    </lineage>
</organism>
<dbReference type="PANTHER" id="PTHR31778:SF2">
    <property type="entry name" value="BUD SITE SELECTION PROTEIN RAX2"/>
    <property type="match status" value="1"/>
</dbReference>
<dbReference type="Gene3D" id="2.120.10.80">
    <property type="entry name" value="Kelch-type beta propeller"/>
    <property type="match status" value="1"/>
</dbReference>
<keyword evidence="1" id="KW-1133">Transmembrane helix</keyword>
<feature type="transmembrane region" description="Helical" evidence="1">
    <location>
        <begin position="1150"/>
        <end position="1173"/>
    </location>
</feature>
<dbReference type="Pfam" id="PF12768">
    <property type="entry name" value="Rax2"/>
    <property type="match status" value="1"/>
</dbReference>
<evidence type="ECO:0000256" key="1">
    <source>
        <dbReference type="SAM" id="Phobius"/>
    </source>
</evidence>
<dbReference type="PANTHER" id="PTHR31778">
    <property type="entry name" value="BUD SITE SELECTION PROTEIN RAX2"/>
    <property type="match status" value="1"/>
</dbReference>
<feature type="domain" description="Rax2-like third" evidence="4">
    <location>
        <begin position="385"/>
        <end position="542"/>
    </location>
</feature>
<dbReference type="RefSeq" id="XP_033426325.1">
    <property type="nucleotide sequence ID" value="XM_033570293.1"/>
</dbReference>
<dbReference type="Pfam" id="PF20843">
    <property type="entry name" value="Rax2_3"/>
    <property type="match status" value="1"/>
</dbReference>
<evidence type="ECO:0000259" key="2">
    <source>
        <dbReference type="Pfam" id="PF12768"/>
    </source>
</evidence>
<keyword evidence="1" id="KW-0812">Transmembrane</keyword>